<feature type="region of interest" description="Disordered" evidence="1">
    <location>
        <begin position="350"/>
        <end position="416"/>
    </location>
</feature>
<feature type="compositionally biased region" description="Basic and acidic residues" evidence="1">
    <location>
        <begin position="372"/>
        <end position="386"/>
    </location>
</feature>
<dbReference type="GO" id="GO:0005793">
    <property type="term" value="C:endoplasmic reticulum-Golgi intermediate compartment"/>
    <property type="evidence" value="ECO:0000318"/>
    <property type="project" value="GO_Central"/>
</dbReference>
<sequence length="428" mass="49249">MASFSNSWLLLVFTIFYYFSPTICSNVVILDEGNFDKVIAENKLVFVNFYADWCRFSQMLSPIFDQTSDIAKEEFPSDLVLAKVDCDSHPEVGQRFQITKYPTLKLWRNGQPARREYRGQRSVDAFSNYLRNQMRSSIKEFHSLSDMGLNSKKRNIIAYLESKEGDNYKKFEKLAEEFREDCEFHVGVGDSSAKERKVGDNLVYRPENKGPEGDIVYTGSLTDFEHLKQWTNDKCIPLVREITFENAEELTEEGKPFLLLFYDPNDHHSIEEFKEEVAKQLVGEKGQMNFLIADGHKFSHPLHHLGKSQQDLPLIAIDSFRHMYLFPKFEDIRIPGRLKQFTDDLHSGKLHREFHHGPDPTPDTHAAPGEPRVPHGDTGDSTEPKPDAGTQPQGSSGDKRKTKTSPPETIFKKLSPSYNRYTLLRDEL</sequence>
<evidence type="ECO:0000259" key="3">
    <source>
        <dbReference type="PROSITE" id="PS51352"/>
    </source>
</evidence>
<accession>A7SG87</accession>
<proteinExistence type="predicted"/>
<dbReference type="InterPro" id="IPR013766">
    <property type="entry name" value="Thioredoxin_domain"/>
</dbReference>
<dbReference type="InterPro" id="IPR041862">
    <property type="entry name" value="ERp44_PDI_b_2"/>
</dbReference>
<keyword evidence="5" id="KW-1185">Reference proteome</keyword>
<dbReference type="STRING" id="45351.A7SG87"/>
<dbReference type="SUPFAM" id="SSF52833">
    <property type="entry name" value="Thioredoxin-like"/>
    <property type="match status" value="3"/>
</dbReference>
<feature type="signal peptide" evidence="2">
    <location>
        <begin position="1"/>
        <end position="24"/>
    </location>
</feature>
<dbReference type="EMBL" id="DS469650">
    <property type="protein sequence ID" value="EDO37269.1"/>
    <property type="molecule type" value="Genomic_DNA"/>
</dbReference>
<feature type="chain" id="PRO_5002712718" description="Thioredoxin domain-containing protein" evidence="2">
    <location>
        <begin position="25"/>
        <end position="428"/>
    </location>
</feature>
<gene>
    <name evidence="4" type="ORF">NEMVEDRAFT_v1g237233</name>
</gene>
<dbReference type="GO" id="GO:0005789">
    <property type="term" value="C:endoplasmic reticulum membrane"/>
    <property type="evidence" value="ECO:0000318"/>
    <property type="project" value="GO_Central"/>
</dbReference>
<dbReference type="eggNOG" id="KOG0912">
    <property type="taxonomic scope" value="Eukaryota"/>
</dbReference>
<protein>
    <recommendedName>
        <fullName evidence="3">Thioredoxin domain-containing protein</fullName>
    </recommendedName>
</protein>
<dbReference type="Pfam" id="PF00085">
    <property type="entry name" value="Thioredoxin"/>
    <property type="match status" value="1"/>
</dbReference>
<dbReference type="OrthoDB" id="294696at2759"/>
<dbReference type="Gene3D" id="3.40.30.10">
    <property type="entry name" value="Glutaredoxin"/>
    <property type="match status" value="3"/>
</dbReference>
<dbReference type="GO" id="GO:0006457">
    <property type="term" value="P:protein folding"/>
    <property type="evidence" value="ECO:0000318"/>
    <property type="project" value="GO_Central"/>
</dbReference>
<dbReference type="InterPro" id="IPR036249">
    <property type="entry name" value="Thioredoxin-like_sf"/>
</dbReference>
<dbReference type="PANTHER" id="PTHR46295:SF1">
    <property type="entry name" value="ENDOPLASMIC RETICULUM RESIDENT PROTEIN 44"/>
    <property type="match status" value="1"/>
</dbReference>
<dbReference type="GO" id="GO:0003756">
    <property type="term" value="F:protein disulfide isomerase activity"/>
    <property type="evidence" value="ECO:0000318"/>
    <property type="project" value="GO_Central"/>
</dbReference>
<reference evidence="4 5" key="1">
    <citation type="journal article" date="2007" name="Science">
        <title>Sea anemone genome reveals ancestral eumetazoan gene repertoire and genomic organization.</title>
        <authorList>
            <person name="Putnam N.H."/>
            <person name="Srivastava M."/>
            <person name="Hellsten U."/>
            <person name="Dirks B."/>
            <person name="Chapman J."/>
            <person name="Salamov A."/>
            <person name="Terry A."/>
            <person name="Shapiro H."/>
            <person name="Lindquist E."/>
            <person name="Kapitonov V.V."/>
            <person name="Jurka J."/>
            <person name="Genikhovich G."/>
            <person name="Grigoriev I.V."/>
            <person name="Lucas S.M."/>
            <person name="Steele R.E."/>
            <person name="Finnerty J.R."/>
            <person name="Technau U."/>
            <person name="Martindale M.Q."/>
            <person name="Rokhsar D.S."/>
        </authorList>
    </citation>
    <scope>NUCLEOTIDE SEQUENCE [LARGE SCALE GENOMIC DNA]</scope>
    <source>
        <strain evidence="5">CH2 X CH6</strain>
    </source>
</reference>
<dbReference type="InterPro" id="IPR052643">
    <property type="entry name" value="ERP44"/>
</dbReference>
<dbReference type="CDD" id="cd03072">
    <property type="entry name" value="PDI_b'_ERp44"/>
    <property type="match status" value="1"/>
</dbReference>
<organism evidence="4 5">
    <name type="scientific">Nematostella vectensis</name>
    <name type="common">Starlet sea anemone</name>
    <dbReference type="NCBI Taxonomy" id="45351"/>
    <lineage>
        <taxon>Eukaryota</taxon>
        <taxon>Metazoa</taxon>
        <taxon>Cnidaria</taxon>
        <taxon>Anthozoa</taxon>
        <taxon>Hexacorallia</taxon>
        <taxon>Actiniaria</taxon>
        <taxon>Edwardsiidae</taxon>
        <taxon>Nematostella</taxon>
    </lineage>
</organism>
<feature type="domain" description="Thioredoxin" evidence="3">
    <location>
        <begin position="9"/>
        <end position="135"/>
    </location>
</feature>
<dbReference type="KEGG" id="nve:5508790"/>
<evidence type="ECO:0000256" key="2">
    <source>
        <dbReference type="SAM" id="SignalP"/>
    </source>
</evidence>
<dbReference type="InParanoid" id="A7SG87"/>
<keyword evidence="2" id="KW-0732">Signal</keyword>
<dbReference type="OMA" id="DWCRFSN"/>
<dbReference type="Pfam" id="PF13848">
    <property type="entry name" value="Thioredoxin_6"/>
    <property type="match status" value="1"/>
</dbReference>
<dbReference type="HOGENOM" id="CLU_054449_1_0_1"/>
<name>A7SG87_NEMVE</name>
<dbReference type="PhylomeDB" id="A7SG87"/>
<evidence type="ECO:0000256" key="1">
    <source>
        <dbReference type="SAM" id="MobiDB-lite"/>
    </source>
</evidence>
<dbReference type="PANTHER" id="PTHR46295">
    <property type="entry name" value="ENDOPLASMIC RETICULUM RESIDENT PROTEIN 44"/>
    <property type="match status" value="1"/>
</dbReference>
<evidence type="ECO:0000313" key="5">
    <source>
        <dbReference type="Proteomes" id="UP000001593"/>
    </source>
</evidence>
<dbReference type="PROSITE" id="PS51352">
    <property type="entry name" value="THIOREDOXIN_2"/>
    <property type="match status" value="1"/>
</dbReference>
<dbReference type="AlphaFoldDB" id="A7SG87"/>
<dbReference type="Proteomes" id="UP000001593">
    <property type="component" value="Unassembled WGS sequence"/>
</dbReference>
<evidence type="ECO:0000313" key="4">
    <source>
        <dbReference type="EMBL" id="EDO37269.1"/>
    </source>
</evidence>